<sequence length="290" mass="29965">MTLRFSTSRAIGAAIALTLGSVSAAGAQQMPVRKDTPRPSSTPMPVTKDTPAPRDTTSSMPAPAPAPAPAPTPTPAPVAVDTTTTTTTTTTTVSTGEVPAPAPAIRLRNGWYIGVAGAGEIPKTNFSTFYKSGWGVEVPVGWDSPNGPLGIRANFGYATLKSKSGLPVSVAEPQIWQAVADAKLRLPFGHGLLSGLYGVAGGGAYHFRNYGRTPTVSSTTTNGTMYTTTFNNLYDTGSSSSTKLGWNAGGGIQFGIGSAALYAESRYVSVNMNSGHSAYIPVALGLTFNW</sequence>
<feature type="region of interest" description="Disordered" evidence="1">
    <location>
        <begin position="25"/>
        <end position="98"/>
    </location>
</feature>
<dbReference type="eggNOG" id="ENOG50343E9">
    <property type="taxonomic scope" value="Bacteria"/>
</dbReference>
<dbReference type="InterPro" id="IPR011250">
    <property type="entry name" value="OMP/PagP_B-barrel"/>
</dbReference>
<protein>
    <recommendedName>
        <fullName evidence="5">Outer membrane protein beta-barrel domain-containing protein</fullName>
    </recommendedName>
</protein>
<gene>
    <name evidence="3" type="ORF">J421_4390</name>
</gene>
<feature type="chain" id="PRO_5004794352" description="Outer membrane protein beta-barrel domain-containing protein" evidence="2">
    <location>
        <begin position="25"/>
        <end position="290"/>
    </location>
</feature>
<evidence type="ECO:0000313" key="4">
    <source>
        <dbReference type="Proteomes" id="UP000019151"/>
    </source>
</evidence>
<dbReference type="STRING" id="861299.J421_4390"/>
<evidence type="ECO:0000256" key="2">
    <source>
        <dbReference type="SAM" id="SignalP"/>
    </source>
</evidence>
<name>W0RN52_9BACT</name>
<dbReference type="EMBL" id="CP007128">
    <property type="protein sequence ID" value="AHG91927.1"/>
    <property type="molecule type" value="Genomic_DNA"/>
</dbReference>
<proteinExistence type="predicted"/>
<evidence type="ECO:0000313" key="3">
    <source>
        <dbReference type="EMBL" id="AHG91927.1"/>
    </source>
</evidence>
<feature type="compositionally biased region" description="Pro residues" evidence="1">
    <location>
        <begin position="62"/>
        <end position="76"/>
    </location>
</feature>
<dbReference type="OrthoDB" id="9923663at2"/>
<feature type="compositionally biased region" description="Low complexity" evidence="1">
    <location>
        <begin position="77"/>
        <end position="95"/>
    </location>
</feature>
<organism evidence="3 4">
    <name type="scientific">Gemmatirosa kalamazoonensis</name>
    <dbReference type="NCBI Taxonomy" id="861299"/>
    <lineage>
        <taxon>Bacteria</taxon>
        <taxon>Pseudomonadati</taxon>
        <taxon>Gemmatimonadota</taxon>
        <taxon>Gemmatimonadia</taxon>
        <taxon>Gemmatimonadales</taxon>
        <taxon>Gemmatimonadaceae</taxon>
        <taxon>Gemmatirosa</taxon>
    </lineage>
</organism>
<accession>W0RN52</accession>
<dbReference type="HOGENOM" id="CLU_920570_0_0_0"/>
<dbReference type="AlphaFoldDB" id="W0RN52"/>
<evidence type="ECO:0000256" key="1">
    <source>
        <dbReference type="SAM" id="MobiDB-lite"/>
    </source>
</evidence>
<dbReference type="InParanoid" id="W0RN52"/>
<keyword evidence="4" id="KW-1185">Reference proteome</keyword>
<keyword evidence="2" id="KW-0732">Signal</keyword>
<dbReference type="Gene3D" id="2.40.160.20">
    <property type="match status" value="1"/>
</dbReference>
<dbReference type="KEGG" id="gba:J421_4390"/>
<evidence type="ECO:0008006" key="5">
    <source>
        <dbReference type="Google" id="ProtNLM"/>
    </source>
</evidence>
<dbReference type="Proteomes" id="UP000019151">
    <property type="component" value="Chromosome"/>
</dbReference>
<dbReference type="RefSeq" id="WP_025413360.1">
    <property type="nucleotide sequence ID" value="NZ_CP007128.1"/>
</dbReference>
<feature type="signal peptide" evidence="2">
    <location>
        <begin position="1"/>
        <end position="24"/>
    </location>
</feature>
<reference evidence="3 4" key="1">
    <citation type="journal article" date="2014" name="Genome Announc.">
        <title>Genome Sequence and Methylome of Soil Bacterium Gemmatirosa kalamazoonensis KBS708T, a Member of the Rarely Cultivated Gemmatimonadetes Phylum.</title>
        <authorList>
            <person name="Debruyn J.M."/>
            <person name="Radosevich M."/>
            <person name="Wommack K.E."/>
            <person name="Polson S.W."/>
            <person name="Hauser L.J."/>
            <person name="Fawaz M.N."/>
            <person name="Korlach J."/>
            <person name="Tsai Y.C."/>
        </authorList>
    </citation>
    <scope>NUCLEOTIDE SEQUENCE [LARGE SCALE GENOMIC DNA]</scope>
    <source>
        <strain evidence="3 4">KBS708</strain>
    </source>
</reference>
<dbReference type="SUPFAM" id="SSF56925">
    <property type="entry name" value="OMPA-like"/>
    <property type="match status" value="1"/>
</dbReference>